<feature type="region of interest" description="Disordered" evidence="1">
    <location>
        <begin position="1"/>
        <end position="52"/>
    </location>
</feature>
<feature type="compositionally biased region" description="Basic and acidic residues" evidence="1">
    <location>
        <begin position="1"/>
        <end position="11"/>
    </location>
</feature>
<evidence type="ECO:0000313" key="2">
    <source>
        <dbReference type="EMBL" id="GAC59815.1"/>
    </source>
</evidence>
<protein>
    <submittedName>
        <fullName evidence="2">Uncharacterized protein</fullName>
    </submittedName>
</protein>
<dbReference type="Proteomes" id="UP000035083">
    <property type="component" value="Unassembled WGS sequence"/>
</dbReference>
<reference evidence="2 3" key="1">
    <citation type="submission" date="2012-12" db="EMBL/GenBank/DDBJ databases">
        <title>Whole genome shotgun sequence of Gordonia sihwensis NBRC 108236.</title>
        <authorList>
            <person name="Yoshida I."/>
            <person name="Hosoyama A."/>
            <person name="Tsuchikane K."/>
            <person name="Ando Y."/>
            <person name="Baba S."/>
            <person name="Ohji S."/>
            <person name="Hamada M."/>
            <person name="Tamura T."/>
            <person name="Yamazoe A."/>
            <person name="Yamazaki S."/>
            <person name="Fujita N."/>
        </authorList>
    </citation>
    <scope>NUCLEOTIDE SEQUENCE [LARGE SCALE GENOMIC DNA]</scope>
    <source>
        <strain evidence="2 3">NBRC 108236</strain>
    </source>
</reference>
<comment type="caution">
    <text evidence="2">The sequence shown here is derived from an EMBL/GenBank/DDBJ whole genome shotgun (WGS) entry which is preliminary data.</text>
</comment>
<name>L7LFB1_9ACTN</name>
<sequence length="61" mass="6271">MEPKASGRDAGDSDSVNMGSRFRRSRVQTGVGAHGESPVCGSGLSVADESEGSEVLYGARI</sequence>
<dbReference type="EMBL" id="BANU01000005">
    <property type="protein sequence ID" value="GAC59815.1"/>
    <property type="molecule type" value="Genomic_DNA"/>
</dbReference>
<keyword evidence="3" id="KW-1185">Reference proteome</keyword>
<evidence type="ECO:0000313" key="3">
    <source>
        <dbReference type="Proteomes" id="UP000035083"/>
    </source>
</evidence>
<evidence type="ECO:0000256" key="1">
    <source>
        <dbReference type="SAM" id="MobiDB-lite"/>
    </source>
</evidence>
<accession>L7LFB1</accession>
<dbReference type="AlphaFoldDB" id="L7LFB1"/>
<organism evidence="2 3">
    <name type="scientific">Gordonia sihwensis NBRC 108236</name>
    <dbReference type="NCBI Taxonomy" id="1223544"/>
    <lineage>
        <taxon>Bacteria</taxon>
        <taxon>Bacillati</taxon>
        <taxon>Actinomycetota</taxon>
        <taxon>Actinomycetes</taxon>
        <taxon>Mycobacteriales</taxon>
        <taxon>Gordoniaceae</taxon>
        <taxon>Gordonia</taxon>
    </lineage>
</organism>
<gene>
    <name evidence="2" type="ORF">GSI01S_05_01360</name>
</gene>
<proteinExistence type="predicted"/>